<dbReference type="GO" id="GO:0042274">
    <property type="term" value="P:ribosomal small subunit biogenesis"/>
    <property type="evidence" value="ECO:0007669"/>
    <property type="project" value="UniProtKB-UniRule"/>
</dbReference>
<dbReference type="Gene3D" id="1.10.40.50">
    <property type="entry name" value="Probable gtpase engc, domain 3"/>
    <property type="match status" value="1"/>
</dbReference>
<evidence type="ECO:0000256" key="3">
    <source>
        <dbReference type="ARBA" id="ARBA00022723"/>
    </source>
</evidence>
<dbReference type="PROSITE" id="PS51721">
    <property type="entry name" value="G_CP"/>
    <property type="match status" value="1"/>
</dbReference>
<feature type="binding site" evidence="10">
    <location>
        <begin position="142"/>
        <end position="145"/>
    </location>
    <ligand>
        <name>GTP</name>
        <dbReference type="ChEBI" id="CHEBI:37565"/>
    </ligand>
</feature>
<name>A0A6N8F4A7_9GAMM</name>
<dbReference type="HAMAP" id="MF_01820">
    <property type="entry name" value="GTPase_RsgA"/>
    <property type="match status" value="1"/>
</dbReference>
<comment type="subunit">
    <text evidence="10">Monomer. Associates with 30S ribosomal subunit, binds 16S rRNA.</text>
</comment>
<keyword evidence="2 10" id="KW-0690">Ribosome biogenesis</keyword>
<dbReference type="GO" id="GO:0003924">
    <property type="term" value="F:GTPase activity"/>
    <property type="evidence" value="ECO:0007669"/>
    <property type="project" value="UniProtKB-UniRule"/>
</dbReference>
<feature type="binding site" evidence="10">
    <location>
        <position position="288"/>
    </location>
    <ligand>
        <name>Zn(2+)</name>
        <dbReference type="ChEBI" id="CHEBI:29105"/>
    </ligand>
</feature>
<keyword evidence="4 10" id="KW-0699">rRNA-binding</keyword>
<comment type="caution">
    <text evidence="13">The sequence shown here is derived from an EMBL/GenBank/DDBJ whole genome shotgun (WGS) entry which is preliminary data.</text>
</comment>
<comment type="function">
    <text evidence="10">One of several proteins that assist in the late maturation steps of the functional core of the 30S ribosomal subunit. Helps release RbfA from mature subunits. May play a role in the assembly of ribosomal proteins into the subunit. Circularly permuted GTPase that catalyzes slow GTP hydrolysis, GTPase activity is stimulated by the 30S ribosomal subunit.</text>
</comment>
<keyword evidence="8 10" id="KW-0694">RNA-binding</keyword>
<dbReference type="GO" id="GO:0005737">
    <property type="term" value="C:cytoplasm"/>
    <property type="evidence" value="ECO:0007669"/>
    <property type="project" value="UniProtKB-SubCell"/>
</dbReference>
<feature type="binding site" evidence="10">
    <location>
        <begin position="194"/>
        <end position="202"/>
    </location>
    <ligand>
        <name>GTP</name>
        <dbReference type="ChEBI" id="CHEBI:37565"/>
    </ligand>
</feature>
<feature type="binding site" evidence="10">
    <location>
        <position position="280"/>
    </location>
    <ligand>
        <name>Zn(2+)</name>
        <dbReference type="ChEBI" id="CHEBI:29105"/>
    </ligand>
</feature>
<dbReference type="GO" id="GO:0005525">
    <property type="term" value="F:GTP binding"/>
    <property type="evidence" value="ECO:0007669"/>
    <property type="project" value="UniProtKB-UniRule"/>
</dbReference>
<keyword evidence="1 10" id="KW-0963">Cytoplasm</keyword>
<dbReference type="EMBL" id="WOCD01000001">
    <property type="protein sequence ID" value="MUH71405.1"/>
    <property type="molecule type" value="Genomic_DNA"/>
</dbReference>
<evidence type="ECO:0000256" key="2">
    <source>
        <dbReference type="ARBA" id="ARBA00022517"/>
    </source>
</evidence>
<sequence length="352" mass="39465">MNTETTPSLNQLGWRPYFQQQLSLEEFEQYQIGRISEQHRNSNVLLTEKGQLSLVSTPNDVPVCVGDWVLYDTNNRLVRVLERQSLFQRKAAGTKVNSQLIAANVDQLFIVSSLNSDFSLNRIERYLAIAKEAEVEPIIILTKADQCTDIDTPVEQVQKLNPLIIVHAINALDSNDLNQLEPYCKAGKTLALLGSSGVGKSTLMNGLMGINTQATAEIRESDGRGRHTTTARSLKWLPSGGIFIDTPGMRELQLVDCETGVNETFSEIINLAKKCRFSDCSHNSEPGCAVQKAIENGQLELRRLQSFNKLHREQELNSATIAEKRSKDKSLGKMIHRVQAESRQMKNKSYEF</sequence>
<keyword evidence="5 10" id="KW-0547">Nucleotide-binding</keyword>
<dbReference type="GO" id="GO:0046872">
    <property type="term" value="F:metal ion binding"/>
    <property type="evidence" value="ECO:0007669"/>
    <property type="project" value="UniProtKB-KW"/>
</dbReference>
<dbReference type="Gene3D" id="3.40.50.300">
    <property type="entry name" value="P-loop containing nucleotide triphosphate hydrolases"/>
    <property type="match status" value="1"/>
</dbReference>
<feature type="domain" description="EngC GTPase" evidence="11">
    <location>
        <begin position="103"/>
        <end position="250"/>
    </location>
</feature>
<dbReference type="InterPro" id="IPR030378">
    <property type="entry name" value="G_CP_dom"/>
</dbReference>
<dbReference type="Pfam" id="PF03193">
    <property type="entry name" value="RsgA_GTPase"/>
    <property type="match status" value="1"/>
</dbReference>
<keyword evidence="3 10" id="KW-0479">Metal-binding</keyword>
<evidence type="ECO:0000259" key="11">
    <source>
        <dbReference type="PROSITE" id="PS50936"/>
    </source>
</evidence>
<accession>A0A6N8F4A7</accession>
<keyword evidence="14" id="KW-1185">Reference proteome</keyword>
<feature type="binding site" evidence="10">
    <location>
        <position position="275"/>
    </location>
    <ligand>
        <name>Zn(2+)</name>
        <dbReference type="ChEBI" id="CHEBI:29105"/>
    </ligand>
</feature>
<dbReference type="PANTHER" id="PTHR32120">
    <property type="entry name" value="SMALL RIBOSOMAL SUBUNIT BIOGENESIS GTPASE RSGA"/>
    <property type="match status" value="1"/>
</dbReference>
<keyword evidence="6 10" id="KW-0378">Hydrolase</keyword>
<evidence type="ECO:0000256" key="7">
    <source>
        <dbReference type="ARBA" id="ARBA00022833"/>
    </source>
</evidence>
<dbReference type="RefSeq" id="WP_155694098.1">
    <property type="nucleotide sequence ID" value="NZ_WOCD01000001.1"/>
</dbReference>
<protein>
    <recommendedName>
        <fullName evidence="10">Small ribosomal subunit biogenesis GTPase RsgA</fullName>
        <ecNumber evidence="10">3.6.1.-</ecNumber>
    </recommendedName>
</protein>
<keyword evidence="7 10" id="KW-0862">Zinc</keyword>
<evidence type="ECO:0000256" key="6">
    <source>
        <dbReference type="ARBA" id="ARBA00022801"/>
    </source>
</evidence>
<evidence type="ECO:0000256" key="1">
    <source>
        <dbReference type="ARBA" id="ARBA00022490"/>
    </source>
</evidence>
<evidence type="ECO:0000256" key="8">
    <source>
        <dbReference type="ARBA" id="ARBA00022884"/>
    </source>
</evidence>
<dbReference type="NCBIfam" id="TIGR00157">
    <property type="entry name" value="ribosome small subunit-dependent GTPase A"/>
    <property type="match status" value="1"/>
</dbReference>
<dbReference type="OrthoDB" id="9809485at2"/>
<evidence type="ECO:0000256" key="5">
    <source>
        <dbReference type="ARBA" id="ARBA00022741"/>
    </source>
</evidence>
<evidence type="ECO:0000259" key="12">
    <source>
        <dbReference type="PROSITE" id="PS51721"/>
    </source>
</evidence>
<evidence type="ECO:0000313" key="14">
    <source>
        <dbReference type="Proteomes" id="UP000439994"/>
    </source>
</evidence>
<feature type="binding site" evidence="10">
    <location>
        <position position="282"/>
    </location>
    <ligand>
        <name>Zn(2+)</name>
        <dbReference type="ChEBI" id="CHEBI:29105"/>
    </ligand>
</feature>
<dbReference type="GO" id="GO:0019843">
    <property type="term" value="F:rRNA binding"/>
    <property type="evidence" value="ECO:0007669"/>
    <property type="project" value="UniProtKB-KW"/>
</dbReference>
<dbReference type="AlphaFoldDB" id="A0A6N8F4A7"/>
<comment type="cofactor">
    <cofactor evidence="10">
        <name>Zn(2+)</name>
        <dbReference type="ChEBI" id="CHEBI:29105"/>
    </cofactor>
    <text evidence="10">Binds 1 zinc ion per subunit.</text>
</comment>
<comment type="similarity">
    <text evidence="10">Belongs to the TRAFAC class YlqF/YawG GTPase family. RsgA subfamily.</text>
</comment>
<dbReference type="PANTHER" id="PTHR32120:SF10">
    <property type="entry name" value="SMALL RIBOSOMAL SUBUNIT BIOGENESIS GTPASE RSGA"/>
    <property type="match status" value="1"/>
</dbReference>
<evidence type="ECO:0000256" key="4">
    <source>
        <dbReference type="ARBA" id="ARBA00022730"/>
    </source>
</evidence>
<dbReference type="EC" id="3.6.1.-" evidence="10"/>
<gene>
    <name evidence="10 13" type="primary">rsgA</name>
    <name evidence="13" type="ORF">GNP35_02170</name>
</gene>
<dbReference type="InterPro" id="IPR004881">
    <property type="entry name" value="Ribosome_biogen_GTPase_RsgA"/>
</dbReference>
<dbReference type="Proteomes" id="UP000439994">
    <property type="component" value="Unassembled WGS sequence"/>
</dbReference>
<dbReference type="CDD" id="cd01854">
    <property type="entry name" value="YjeQ_EngC"/>
    <property type="match status" value="1"/>
</dbReference>
<keyword evidence="9 10" id="KW-0342">GTP-binding</keyword>
<evidence type="ECO:0000313" key="13">
    <source>
        <dbReference type="EMBL" id="MUH71405.1"/>
    </source>
</evidence>
<proteinExistence type="inferred from homology"/>
<reference evidence="13 14" key="1">
    <citation type="submission" date="2019-11" db="EMBL/GenBank/DDBJ databases">
        <title>P. haliotis isolates from Z. marina roots.</title>
        <authorList>
            <person name="Cohen M."/>
            <person name="Jospin G."/>
            <person name="Eisen J.A."/>
            <person name="Coil D.A."/>
        </authorList>
    </citation>
    <scope>NUCLEOTIDE SEQUENCE [LARGE SCALE GENOMIC DNA]</scope>
    <source>
        <strain evidence="13 14">UCD-MCMsp1aY</strain>
    </source>
</reference>
<evidence type="ECO:0000256" key="9">
    <source>
        <dbReference type="ARBA" id="ARBA00023134"/>
    </source>
</evidence>
<comment type="subcellular location">
    <subcellularLocation>
        <location evidence="10">Cytoplasm</location>
    </subcellularLocation>
</comment>
<organism evidence="13 14">
    <name type="scientific">Psychrosphaera haliotis</name>
    <dbReference type="NCBI Taxonomy" id="555083"/>
    <lineage>
        <taxon>Bacteria</taxon>
        <taxon>Pseudomonadati</taxon>
        <taxon>Pseudomonadota</taxon>
        <taxon>Gammaproteobacteria</taxon>
        <taxon>Alteromonadales</taxon>
        <taxon>Pseudoalteromonadaceae</taxon>
        <taxon>Psychrosphaera</taxon>
    </lineage>
</organism>
<evidence type="ECO:0000256" key="10">
    <source>
        <dbReference type="HAMAP-Rule" id="MF_01820"/>
    </source>
</evidence>
<feature type="domain" description="CP-type G" evidence="12">
    <location>
        <begin position="97"/>
        <end position="252"/>
    </location>
</feature>
<dbReference type="InterPro" id="IPR010914">
    <property type="entry name" value="RsgA_GTPase_dom"/>
</dbReference>
<dbReference type="SUPFAM" id="SSF52540">
    <property type="entry name" value="P-loop containing nucleoside triphosphate hydrolases"/>
    <property type="match status" value="1"/>
</dbReference>
<dbReference type="PROSITE" id="PS50936">
    <property type="entry name" value="ENGC_GTPASE"/>
    <property type="match status" value="1"/>
</dbReference>
<dbReference type="InterPro" id="IPR027417">
    <property type="entry name" value="P-loop_NTPase"/>
</dbReference>